<proteinExistence type="predicted"/>
<dbReference type="Pfam" id="PF04230">
    <property type="entry name" value="PS_pyruv_trans"/>
    <property type="match status" value="1"/>
</dbReference>
<dbReference type="PANTHER" id="PTHR36836">
    <property type="entry name" value="COLANIC ACID BIOSYNTHESIS PROTEIN WCAK"/>
    <property type="match status" value="1"/>
</dbReference>
<evidence type="ECO:0000313" key="3">
    <source>
        <dbReference type="Proteomes" id="UP001500596"/>
    </source>
</evidence>
<comment type="caution">
    <text evidence="2">The sequence shown here is derived from an EMBL/GenBank/DDBJ whole genome shotgun (WGS) entry which is preliminary data.</text>
</comment>
<organism evidence="2 3">
    <name type="scientific">Microbacterium lacus</name>
    <dbReference type="NCBI Taxonomy" id="415217"/>
    <lineage>
        <taxon>Bacteria</taxon>
        <taxon>Bacillati</taxon>
        <taxon>Actinomycetota</taxon>
        <taxon>Actinomycetes</taxon>
        <taxon>Micrococcales</taxon>
        <taxon>Microbacteriaceae</taxon>
        <taxon>Microbacterium</taxon>
    </lineage>
</organism>
<dbReference type="Proteomes" id="UP001500596">
    <property type="component" value="Unassembled WGS sequence"/>
</dbReference>
<protein>
    <recommendedName>
        <fullName evidence="1">Polysaccharide pyruvyl transferase domain-containing protein</fullName>
    </recommendedName>
</protein>
<sequence>MGKPIYLWTQSAGPFKDARARALIERLTPQLDGIFFRDERSRAAWSSISALPSSESVAPDCVFGLHDGSAQVPLQRDADSPLALISVRSWGQGAEGGQLDFTAYRAAMRRIAVNLMSQGWRCVAVSTCQGVAGYNVDDANTARSIFDGLDVAIDSDFHTPDQLVQRIRSAQLVVATRMHLAILSLISQTPVIAIAYEPKSLELFRSLGRGDAVIEIEKTSENWADSLFVDGDVISHAAKLSLTELEALSERARIPARLIRDRLHARIG</sequence>
<reference evidence="2 3" key="1">
    <citation type="journal article" date="2019" name="Int. J. Syst. Evol. Microbiol.">
        <title>The Global Catalogue of Microorganisms (GCM) 10K type strain sequencing project: providing services to taxonomists for standard genome sequencing and annotation.</title>
        <authorList>
            <consortium name="The Broad Institute Genomics Platform"/>
            <consortium name="The Broad Institute Genome Sequencing Center for Infectious Disease"/>
            <person name="Wu L."/>
            <person name="Ma J."/>
        </authorList>
    </citation>
    <scope>NUCLEOTIDE SEQUENCE [LARGE SCALE GENOMIC DNA]</scope>
    <source>
        <strain evidence="2 3">JCM 15575</strain>
    </source>
</reference>
<gene>
    <name evidence="2" type="ORF">GCM10009807_08120</name>
</gene>
<name>A0ABN2G721_9MICO</name>
<dbReference type="EMBL" id="BAAAPK010000001">
    <property type="protein sequence ID" value="GAA1666397.1"/>
    <property type="molecule type" value="Genomic_DNA"/>
</dbReference>
<accession>A0ABN2G721</accession>
<dbReference type="PANTHER" id="PTHR36836:SF1">
    <property type="entry name" value="COLANIC ACID BIOSYNTHESIS PROTEIN WCAK"/>
    <property type="match status" value="1"/>
</dbReference>
<evidence type="ECO:0000259" key="1">
    <source>
        <dbReference type="Pfam" id="PF04230"/>
    </source>
</evidence>
<dbReference type="InterPro" id="IPR007345">
    <property type="entry name" value="Polysacch_pyruvyl_Trfase"/>
</dbReference>
<evidence type="ECO:0000313" key="2">
    <source>
        <dbReference type="EMBL" id="GAA1666397.1"/>
    </source>
</evidence>
<feature type="domain" description="Polysaccharide pyruvyl transferase" evidence="1">
    <location>
        <begin position="2"/>
        <end position="197"/>
    </location>
</feature>
<keyword evidence="3" id="KW-1185">Reference proteome</keyword>